<keyword evidence="6 19" id="KW-0812">Transmembrane</keyword>
<feature type="transmembrane region" description="Helical" evidence="19">
    <location>
        <begin position="58"/>
        <end position="77"/>
    </location>
</feature>
<organism evidence="20 21">
    <name type="scientific">Lentibacillus kapialis</name>
    <dbReference type="NCBI Taxonomy" id="340214"/>
    <lineage>
        <taxon>Bacteria</taxon>
        <taxon>Bacillati</taxon>
        <taxon>Bacillota</taxon>
        <taxon>Bacilli</taxon>
        <taxon>Bacillales</taxon>
        <taxon>Bacillaceae</taxon>
        <taxon>Lentibacillus</taxon>
    </lineage>
</organism>
<keyword evidence="14" id="KW-1208">Phospholipid metabolism</keyword>
<keyword evidence="12 19" id="KW-0472">Membrane</keyword>
<sequence>MSLVLSDKRKGSLFGFSHAWDGLKAVVRTEMNFRIHLITAFLVMLAGLFFRLTAVEWIMIFFAIGLVLIAEMLNTAIEKTLDYLKPDLHPQAKLIKDLSAGAVLISALVATVVGLLVFLPEFL</sequence>
<feature type="binding site" evidence="16">
    <location>
        <position position="71"/>
    </location>
    <ligand>
        <name>substrate</name>
    </ligand>
</feature>
<keyword evidence="9 17" id="KW-0067">ATP-binding</keyword>
<evidence type="ECO:0000256" key="19">
    <source>
        <dbReference type="SAM" id="Phobius"/>
    </source>
</evidence>
<dbReference type="PANTHER" id="PTHR34299:SF1">
    <property type="entry name" value="DIACYLGLYCEROL KINASE"/>
    <property type="match status" value="1"/>
</dbReference>
<evidence type="ECO:0000313" key="21">
    <source>
        <dbReference type="Proteomes" id="UP000658382"/>
    </source>
</evidence>
<evidence type="ECO:0000256" key="8">
    <source>
        <dbReference type="ARBA" id="ARBA00022777"/>
    </source>
</evidence>
<feature type="binding site" evidence="18">
    <location>
        <position position="78"/>
    </location>
    <ligand>
        <name>a divalent metal cation</name>
        <dbReference type="ChEBI" id="CHEBI:60240"/>
    </ligand>
</feature>
<feature type="binding site" evidence="18">
    <location>
        <position position="30"/>
    </location>
    <ligand>
        <name>a divalent metal cation</name>
        <dbReference type="ChEBI" id="CHEBI:60240"/>
    </ligand>
</feature>
<evidence type="ECO:0000256" key="3">
    <source>
        <dbReference type="ARBA" id="ARBA00022475"/>
    </source>
</evidence>
<dbReference type="Pfam" id="PF01219">
    <property type="entry name" value="DAGK_prokar"/>
    <property type="match status" value="1"/>
</dbReference>
<keyword evidence="3" id="KW-1003">Cell membrane</keyword>
<dbReference type="RefSeq" id="WP_229671641.1">
    <property type="nucleotide sequence ID" value="NZ_BMNQ01000002.1"/>
</dbReference>
<keyword evidence="18" id="KW-0460">Magnesium</keyword>
<feature type="binding site" evidence="17">
    <location>
        <begin position="96"/>
        <end position="97"/>
    </location>
    <ligand>
        <name>ATP</name>
        <dbReference type="ChEBI" id="CHEBI:30616"/>
    </ligand>
</feature>
<evidence type="ECO:0000256" key="14">
    <source>
        <dbReference type="ARBA" id="ARBA00023264"/>
    </source>
</evidence>
<evidence type="ECO:0000256" key="13">
    <source>
        <dbReference type="ARBA" id="ARBA00023209"/>
    </source>
</evidence>
<keyword evidence="8 20" id="KW-0418">Kinase</keyword>
<proteinExistence type="inferred from homology"/>
<dbReference type="Proteomes" id="UP000658382">
    <property type="component" value="Unassembled WGS sequence"/>
</dbReference>
<feature type="binding site" evidence="17">
    <location>
        <position position="30"/>
    </location>
    <ligand>
        <name>ATP</name>
        <dbReference type="ChEBI" id="CHEBI:30616"/>
    </ligand>
</feature>
<evidence type="ECO:0000256" key="4">
    <source>
        <dbReference type="ARBA" id="ARBA00022516"/>
    </source>
</evidence>
<comment type="similarity">
    <text evidence="2">Belongs to the bacterial diacylglycerol kinase family.</text>
</comment>
<reference evidence="20" key="1">
    <citation type="journal article" date="2014" name="Int. J. Syst. Evol. Microbiol.">
        <title>Complete genome sequence of Corynebacterium casei LMG S-19264T (=DSM 44701T), isolated from a smear-ripened cheese.</title>
        <authorList>
            <consortium name="US DOE Joint Genome Institute (JGI-PGF)"/>
            <person name="Walter F."/>
            <person name="Albersmeier A."/>
            <person name="Kalinowski J."/>
            <person name="Ruckert C."/>
        </authorList>
    </citation>
    <scope>NUCLEOTIDE SEQUENCE</scope>
    <source>
        <strain evidence="20">JCM 12580</strain>
    </source>
</reference>
<evidence type="ECO:0000256" key="18">
    <source>
        <dbReference type="PIRSR" id="PIRSR600829-4"/>
    </source>
</evidence>
<evidence type="ECO:0000256" key="16">
    <source>
        <dbReference type="PIRSR" id="PIRSR600829-2"/>
    </source>
</evidence>
<dbReference type="GO" id="GO:0008654">
    <property type="term" value="P:phospholipid biosynthetic process"/>
    <property type="evidence" value="ECO:0007669"/>
    <property type="project" value="UniProtKB-KW"/>
</dbReference>
<feature type="active site" description="Proton acceptor" evidence="15">
    <location>
        <position position="71"/>
    </location>
</feature>
<evidence type="ECO:0000256" key="7">
    <source>
        <dbReference type="ARBA" id="ARBA00022741"/>
    </source>
</evidence>
<feature type="binding site" evidence="17">
    <location>
        <position position="78"/>
    </location>
    <ligand>
        <name>ATP</name>
        <dbReference type="ChEBI" id="CHEBI:30616"/>
    </ligand>
</feature>
<dbReference type="GO" id="GO:0005886">
    <property type="term" value="C:plasma membrane"/>
    <property type="evidence" value="ECO:0007669"/>
    <property type="project" value="UniProtKB-SubCell"/>
</dbReference>
<dbReference type="EMBL" id="BMNQ01000002">
    <property type="protein sequence ID" value="GGJ83332.1"/>
    <property type="molecule type" value="Genomic_DNA"/>
</dbReference>
<comment type="subcellular location">
    <subcellularLocation>
        <location evidence="1">Cell membrane</location>
        <topology evidence="1">Multi-pass membrane protein</topology>
    </subcellularLocation>
</comment>
<feature type="transmembrane region" description="Helical" evidence="19">
    <location>
        <begin position="98"/>
        <end position="119"/>
    </location>
</feature>
<dbReference type="Gene3D" id="1.10.287.3610">
    <property type="match status" value="1"/>
</dbReference>
<feature type="transmembrane region" description="Helical" evidence="19">
    <location>
        <begin position="33"/>
        <end position="52"/>
    </location>
</feature>
<name>A0A917UT79_9BACI</name>
<evidence type="ECO:0000256" key="9">
    <source>
        <dbReference type="ARBA" id="ARBA00022840"/>
    </source>
</evidence>
<dbReference type="GO" id="GO:0016301">
    <property type="term" value="F:kinase activity"/>
    <property type="evidence" value="ECO:0007669"/>
    <property type="project" value="UniProtKB-KW"/>
</dbReference>
<evidence type="ECO:0000256" key="17">
    <source>
        <dbReference type="PIRSR" id="PIRSR600829-3"/>
    </source>
</evidence>
<keyword evidence="18" id="KW-0479">Metal-binding</keyword>
<comment type="caution">
    <text evidence="20">The sequence shown here is derived from an EMBL/GenBank/DDBJ whole genome shotgun (WGS) entry which is preliminary data.</text>
</comment>
<evidence type="ECO:0000256" key="15">
    <source>
        <dbReference type="PIRSR" id="PIRSR600829-1"/>
    </source>
</evidence>
<evidence type="ECO:0000256" key="5">
    <source>
        <dbReference type="ARBA" id="ARBA00022679"/>
    </source>
</evidence>
<keyword evidence="10 19" id="KW-1133">Transmembrane helix</keyword>
<evidence type="ECO:0000256" key="11">
    <source>
        <dbReference type="ARBA" id="ARBA00023098"/>
    </source>
</evidence>
<evidence type="ECO:0000256" key="10">
    <source>
        <dbReference type="ARBA" id="ARBA00022989"/>
    </source>
</evidence>
<evidence type="ECO:0000256" key="2">
    <source>
        <dbReference type="ARBA" id="ARBA00005967"/>
    </source>
</evidence>
<keyword evidence="11" id="KW-0443">Lipid metabolism</keyword>
<dbReference type="InterPro" id="IPR033717">
    <property type="entry name" value="UDPK"/>
</dbReference>
<protein>
    <submittedName>
        <fullName evidence="20">Diacylglycerol kinase</fullName>
    </submittedName>
</protein>
<dbReference type="PANTHER" id="PTHR34299">
    <property type="entry name" value="DIACYLGLYCEROL KINASE"/>
    <property type="match status" value="1"/>
</dbReference>
<keyword evidence="4" id="KW-0444">Lipid biosynthesis</keyword>
<comment type="cofactor">
    <cofactor evidence="18">
        <name>Mg(2+)</name>
        <dbReference type="ChEBI" id="CHEBI:18420"/>
    </cofactor>
    <text evidence="18">Mn(2+), Zn(2+), Cd(2+) and Co(2+) support activity to lesser extents.</text>
</comment>
<keyword evidence="13" id="KW-0594">Phospholipid biosynthesis</keyword>
<dbReference type="InterPro" id="IPR000829">
    <property type="entry name" value="DAGK"/>
</dbReference>
<keyword evidence="7 17" id="KW-0547">Nucleotide-binding</keyword>
<reference evidence="20" key="2">
    <citation type="submission" date="2020-09" db="EMBL/GenBank/DDBJ databases">
        <authorList>
            <person name="Sun Q."/>
            <person name="Ohkuma M."/>
        </authorList>
    </citation>
    <scope>NUCLEOTIDE SEQUENCE</scope>
    <source>
        <strain evidence="20">JCM 12580</strain>
    </source>
</reference>
<evidence type="ECO:0000313" key="20">
    <source>
        <dbReference type="EMBL" id="GGJ83332.1"/>
    </source>
</evidence>
<dbReference type="InterPro" id="IPR036945">
    <property type="entry name" value="DAGK_sf"/>
</dbReference>
<evidence type="ECO:0000256" key="1">
    <source>
        <dbReference type="ARBA" id="ARBA00004651"/>
    </source>
</evidence>
<dbReference type="GO" id="GO:0046872">
    <property type="term" value="F:metal ion binding"/>
    <property type="evidence" value="ECO:0007669"/>
    <property type="project" value="UniProtKB-KW"/>
</dbReference>
<dbReference type="CDD" id="cd14265">
    <property type="entry name" value="UDPK_IM_like"/>
    <property type="match status" value="1"/>
</dbReference>
<keyword evidence="5" id="KW-0808">Transferase</keyword>
<evidence type="ECO:0000256" key="12">
    <source>
        <dbReference type="ARBA" id="ARBA00023136"/>
    </source>
</evidence>
<evidence type="ECO:0000256" key="6">
    <source>
        <dbReference type="ARBA" id="ARBA00022692"/>
    </source>
</evidence>
<keyword evidence="21" id="KW-1185">Reference proteome</keyword>
<dbReference type="GO" id="GO:0005524">
    <property type="term" value="F:ATP binding"/>
    <property type="evidence" value="ECO:0007669"/>
    <property type="project" value="UniProtKB-KW"/>
</dbReference>
<accession>A0A917UT79</accession>
<dbReference type="AlphaFoldDB" id="A0A917UT79"/>
<gene>
    <name evidence="20" type="primary">dgkA</name>
    <name evidence="20" type="ORF">GCM10007063_02300</name>
</gene>